<reference evidence="1" key="1">
    <citation type="journal article" date="2020" name="Nature">
        <title>Giant virus diversity and host interactions through global metagenomics.</title>
        <authorList>
            <person name="Schulz F."/>
            <person name="Roux S."/>
            <person name="Paez-Espino D."/>
            <person name="Jungbluth S."/>
            <person name="Walsh D.A."/>
            <person name="Denef V.J."/>
            <person name="McMahon K.D."/>
            <person name="Konstantinidis K.T."/>
            <person name="Eloe-Fadrosh E.A."/>
            <person name="Kyrpides N.C."/>
            <person name="Woyke T."/>
        </authorList>
    </citation>
    <scope>NUCLEOTIDE SEQUENCE</scope>
    <source>
        <strain evidence="1">GVMAG-M-3300023184-17</strain>
    </source>
</reference>
<organism evidence="1">
    <name type="scientific">viral metagenome</name>
    <dbReference type="NCBI Taxonomy" id="1070528"/>
    <lineage>
        <taxon>unclassified sequences</taxon>
        <taxon>metagenomes</taxon>
        <taxon>organismal metagenomes</taxon>
    </lineage>
</organism>
<dbReference type="AlphaFoldDB" id="A0A6C0HYF9"/>
<sequence length="344" mass="39937">MAALEKKYSVTETRQGKELSCAYHVCCKLLLRNMVEWVHPLPIDNEKLYNDNNCNRFFDTEEMEYHDPRHFTPDICTQNGHIKIHLFRYFYQLYLKANCSRVGAVKPMHMNVPCIFEMLYENDSRQPVKRIMDEVIQLKDRLHITWSSTEVINMPGLFSAIQKIIRLGFYVGAYLIDETTCGEHASHAVTVIDTVGENQIIFKDSLGSKDNYTATIDEVFPLESDVCKKTGEPYHYRVEHCVFFLPCRHVPIGFVDTSEKIEAFHAWLDEYTSHFHELLSPSIFNVGDKVATGSIRGQIETIVEDGFMVTYKEGTRTKTKRFSADQLTKVGGTRRRRKSRKRIR</sequence>
<protein>
    <submittedName>
        <fullName evidence="1">Uncharacterized protein</fullName>
    </submittedName>
</protein>
<name>A0A6C0HYF9_9ZZZZ</name>
<evidence type="ECO:0000313" key="1">
    <source>
        <dbReference type="EMBL" id="QHT85542.1"/>
    </source>
</evidence>
<proteinExistence type="predicted"/>
<dbReference type="EMBL" id="MN740042">
    <property type="protein sequence ID" value="QHT85542.1"/>
    <property type="molecule type" value="Genomic_DNA"/>
</dbReference>
<accession>A0A6C0HYF9</accession>